<dbReference type="EMBL" id="NEDP02076188">
    <property type="protein sequence ID" value="OWF36848.1"/>
    <property type="molecule type" value="Genomic_DNA"/>
</dbReference>
<evidence type="ECO:0000313" key="1">
    <source>
        <dbReference type="EMBL" id="OWF36848.1"/>
    </source>
</evidence>
<sequence>MPNAPSIAFRPVTFREYESLEGRSSPNVYEDLHGTTSGEREIYITTAIAEGDSGSGN</sequence>
<comment type="caution">
    <text evidence="1">The sequence shown here is derived from an EMBL/GenBank/DDBJ whole genome shotgun (WGS) entry which is preliminary data.</text>
</comment>
<dbReference type="Proteomes" id="UP000242188">
    <property type="component" value="Unassembled WGS sequence"/>
</dbReference>
<name>A0A210PK20_MIZYE</name>
<proteinExistence type="predicted"/>
<keyword evidence="2" id="KW-1185">Reference proteome</keyword>
<protein>
    <submittedName>
        <fullName evidence="1">Uncharacterized protein</fullName>
    </submittedName>
</protein>
<accession>A0A210PK20</accession>
<organism evidence="1 2">
    <name type="scientific">Mizuhopecten yessoensis</name>
    <name type="common">Japanese scallop</name>
    <name type="synonym">Patinopecten yessoensis</name>
    <dbReference type="NCBI Taxonomy" id="6573"/>
    <lineage>
        <taxon>Eukaryota</taxon>
        <taxon>Metazoa</taxon>
        <taxon>Spiralia</taxon>
        <taxon>Lophotrochozoa</taxon>
        <taxon>Mollusca</taxon>
        <taxon>Bivalvia</taxon>
        <taxon>Autobranchia</taxon>
        <taxon>Pteriomorphia</taxon>
        <taxon>Pectinida</taxon>
        <taxon>Pectinoidea</taxon>
        <taxon>Pectinidae</taxon>
        <taxon>Mizuhopecten</taxon>
    </lineage>
</organism>
<dbReference type="AlphaFoldDB" id="A0A210PK20"/>
<reference evidence="1 2" key="1">
    <citation type="journal article" date="2017" name="Nat. Ecol. Evol.">
        <title>Scallop genome provides insights into evolution of bilaterian karyotype and development.</title>
        <authorList>
            <person name="Wang S."/>
            <person name="Zhang J."/>
            <person name="Jiao W."/>
            <person name="Li J."/>
            <person name="Xun X."/>
            <person name="Sun Y."/>
            <person name="Guo X."/>
            <person name="Huan P."/>
            <person name="Dong B."/>
            <person name="Zhang L."/>
            <person name="Hu X."/>
            <person name="Sun X."/>
            <person name="Wang J."/>
            <person name="Zhao C."/>
            <person name="Wang Y."/>
            <person name="Wang D."/>
            <person name="Huang X."/>
            <person name="Wang R."/>
            <person name="Lv J."/>
            <person name="Li Y."/>
            <person name="Zhang Z."/>
            <person name="Liu B."/>
            <person name="Lu W."/>
            <person name="Hui Y."/>
            <person name="Liang J."/>
            <person name="Zhou Z."/>
            <person name="Hou R."/>
            <person name="Li X."/>
            <person name="Liu Y."/>
            <person name="Li H."/>
            <person name="Ning X."/>
            <person name="Lin Y."/>
            <person name="Zhao L."/>
            <person name="Xing Q."/>
            <person name="Dou J."/>
            <person name="Li Y."/>
            <person name="Mao J."/>
            <person name="Guo H."/>
            <person name="Dou H."/>
            <person name="Li T."/>
            <person name="Mu C."/>
            <person name="Jiang W."/>
            <person name="Fu Q."/>
            <person name="Fu X."/>
            <person name="Miao Y."/>
            <person name="Liu J."/>
            <person name="Yu Q."/>
            <person name="Li R."/>
            <person name="Liao H."/>
            <person name="Li X."/>
            <person name="Kong Y."/>
            <person name="Jiang Z."/>
            <person name="Chourrout D."/>
            <person name="Li R."/>
            <person name="Bao Z."/>
        </authorList>
    </citation>
    <scope>NUCLEOTIDE SEQUENCE [LARGE SCALE GENOMIC DNA]</scope>
    <source>
        <strain evidence="1 2">PY_sf001</strain>
    </source>
</reference>
<gene>
    <name evidence="1" type="ORF">KP79_PYT02768</name>
</gene>
<evidence type="ECO:0000313" key="2">
    <source>
        <dbReference type="Proteomes" id="UP000242188"/>
    </source>
</evidence>